<reference evidence="1 2" key="1">
    <citation type="journal article" date="2022" name="bioRxiv">
        <title>Genomics of Preaxostyla Flagellates Illuminates Evolutionary Transitions and the Path Towards Mitochondrial Loss.</title>
        <authorList>
            <person name="Novak L.V.F."/>
            <person name="Treitli S.C."/>
            <person name="Pyrih J."/>
            <person name="Halakuc P."/>
            <person name="Pipaliya S.V."/>
            <person name="Vacek V."/>
            <person name="Brzon O."/>
            <person name="Soukal P."/>
            <person name="Eme L."/>
            <person name="Dacks J.B."/>
            <person name="Karnkowska A."/>
            <person name="Elias M."/>
            <person name="Hampl V."/>
        </authorList>
    </citation>
    <scope>NUCLEOTIDE SEQUENCE [LARGE SCALE GENOMIC DNA]</scope>
    <source>
        <strain evidence="1">NAU3</strain>
        <tissue evidence="1">Gut</tissue>
    </source>
</reference>
<organism evidence="1 2">
    <name type="scientific">Blattamonas nauphoetae</name>
    <dbReference type="NCBI Taxonomy" id="2049346"/>
    <lineage>
        <taxon>Eukaryota</taxon>
        <taxon>Metamonada</taxon>
        <taxon>Preaxostyla</taxon>
        <taxon>Oxymonadida</taxon>
        <taxon>Blattamonas</taxon>
    </lineage>
</organism>
<accession>A0ABQ9X1R8</accession>
<comment type="caution">
    <text evidence="1">The sequence shown here is derived from an EMBL/GenBank/DDBJ whole genome shotgun (WGS) entry which is preliminary data.</text>
</comment>
<evidence type="ECO:0000313" key="2">
    <source>
        <dbReference type="Proteomes" id="UP001281761"/>
    </source>
</evidence>
<evidence type="ECO:0000313" key="1">
    <source>
        <dbReference type="EMBL" id="KAK2945523.1"/>
    </source>
</evidence>
<keyword evidence="2" id="KW-1185">Reference proteome</keyword>
<proteinExistence type="predicted"/>
<gene>
    <name evidence="1" type="ORF">BLNAU_19547</name>
</gene>
<dbReference type="Proteomes" id="UP001281761">
    <property type="component" value="Unassembled WGS sequence"/>
</dbReference>
<protein>
    <submittedName>
        <fullName evidence="1">Uncharacterized protein</fullName>
    </submittedName>
</protein>
<dbReference type="EMBL" id="JARBJD010000257">
    <property type="protein sequence ID" value="KAK2945523.1"/>
    <property type="molecule type" value="Genomic_DNA"/>
</dbReference>
<sequence length="166" mass="18347">MNHISLSLQHCPHYQIFVFPDLPFFVLFYALKSFLPIKTDSHQTGCLIVLLNTPIRSTISSFFCFLPPTSSSQQFWSAFSSLAVCLSPRLGKREAWSGVSVCRLILFCVASGSLQLIQSVSPVQHTSFISSSLLPSHISNCPSQKPARHVSLISPQIIAFSSFLSL</sequence>
<name>A0ABQ9X1R8_9EUKA</name>